<name>A0A016UEL7_9BILA</name>
<sequence length="72" mass="7998">MGSPLPSNGGNAMDRVRLSGNASERVRLVQAVVKMPGCESSLAKQWRERWGTRNPWSCSEENPRIRSASARQ</sequence>
<organism evidence="2 3">
    <name type="scientific">Ancylostoma ceylanicum</name>
    <dbReference type="NCBI Taxonomy" id="53326"/>
    <lineage>
        <taxon>Eukaryota</taxon>
        <taxon>Metazoa</taxon>
        <taxon>Ecdysozoa</taxon>
        <taxon>Nematoda</taxon>
        <taxon>Chromadorea</taxon>
        <taxon>Rhabditida</taxon>
        <taxon>Rhabditina</taxon>
        <taxon>Rhabditomorpha</taxon>
        <taxon>Strongyloidea</taxon>
        <taxon>Ancylostomatidae</taxon>
        <taxon>Ancylostomatinae</taxon>
        <taxon>Ancylostoma</taxon>
    </lineage>
</organism>
<comment type="caution">
    <text evidence="2">The sequence shown here is derived from an EMBL/GenBank/DDBJ whole genome shotgun (WGS) entry which is preliminary data.</text>
</comment>
<dbReference type="Proteomes" id="UP000024635">
    <property type="component" value="Unassembled WGS sequence"/>
</dbReference>
<evidence type="ECO:0000313" key="3">
    <source>
        <dbReference type="Proteomes" id="UP000024635"/>
    </source>
</evidence>
<reference evidence="3" key="1">
    <citation type="journal article" date="2015" name="Nat. Genet.">
        <title>The genome and transcriptome of the zoonotic hookworm Ancylostoma ceylanicum identify infection-specific gene families.</title>
        <authorList>
            <person name="Schwarz E.M."/>
            <person name="Hu Y."/>
            <person name="Antoshechkin I."/>
            <person name="Miller M.M."/>
            <person name="Sternberg P.W."/>
            <person name="Aroian R.V."/>
        </authorList>
    </citation>
    <scope>NUCLEOTIDE SEQUENCE</scope>
    <source>
        <strain evidence="3">HY135</strain>
    </source>
</reference>
<dbReference type="EMBL" id="JARK01001378">
    <property type="protein sequence ID" value="EYC13769.1"/>
    <property type="molecule type" value="Genomic_DNA"/>
</dbReference>
<gene>
    <name evidence="2" type="primary">Acey_s0042.g517</name>
    <name evidence="2" type="ORF">Y032_0042g517</name>
</gene>
<feature type="region of interest" description="Disordered" evidence="1">
    <location>
        <begin position="52"/>
        <end position="72"/>
    </location>
</feature>
<dbReference type="AlphaFoldDB" id="A0A016UEL7"/>
<proteinExistence type="predicted"/>
<accession>A0A016UEL7</accession>
<evidence type="ECO:0000313" key="2">
    <source>
        <dbReference type="EMBL" id="EYC13769.1"/>
    </source>
</evidence>
<protein>
    <submittedName>
        <fullName evidence="2">Uncharacterized protein</fullName>
    </submittedName>
</protein>
<evidence type="ECO:0000256" key="1">
    <source>
        <dbReference type="SAM" id="MobiDB-lite"/>
    </source>
</evidence>
<keyword evidence="3" id="KW-1185">Reference proteome</keyword>